<evidence type="ECO:0000256" key="3">
    <source>
        <dbReference type="ARBA" id="ARBA00022553"/>
    </source>
</evidence>
<dbReference type="InterPro" id="IPR020845">
    <property type="entry name" value="AMP-binding_CS"/>
</dbReference>
<comment type="cofactor">
    <cofactor evidence="1">
        <name>pantetheine 4'-phosphate</name>
        <dbReference type="ChEBI" id="CHEBI:47942"/>
    </cofactor>
</comment>
<evidence type="ECO:0000259" key="4">
    <source>
        <dbReference type="PROSITE" id="PS50075"/>
    </source>
</evidence>
<dbReference type="PROSITE" id="PS50075">
    <property type="entry name" value="CARRIER"/>
    <property type="match status" value="1"/>
</dbReference>
<dbReference type="Gene3D" id="1.10.1200.10">
    <property type="entry name" value="ACP-like"/>
    <property type="match status" value="1"/>
</dbReference>
<dbReference type="Gene3D" id="3.40.50.12780">
    <property type="entry name" value="N-terminal domain of ligase-like"/>
    <property type="match status" value="1"/>
</dbReference>
<evidence type="ECO:0000313" key="5">
    <source>
        <dbReference type="EMBL" id="MBB5062622.1"/>
    </source>
</evidence>
<dbReference type="PANTHER" id="PTHR45527">
    <property type="entry name" value="NONRIBOSOMAL PEPTIDE SYNTHETASE"/>
    <property type="match status" value="1"/>
</dbReference>
<dbReference type="EMBL" id="JACHIO010000003">
    <property type="protein sequence ID" value="MBB5062622.1"/>
    <property type="molecule type" value="Genomic_DNA"/>
</dbReference>
<keyword evidence="2" id="KW-0596">Phosphopantetheine</keyword>
<dbReference type="GO" id="GO:0031177">
    <property type="term" value="F:phosphopantetheine binding"/>
    <property type="evidence" value="ECO:0007669"/>
    <property type="project" value="TreeGrafter"/>
</dbReference>
<dbReference type="NCBIfam" id="TIGR01733">
    <property type="entry name" value="AA-adenyl-dom"/>
    <property type="match status" value="1"/>
</dbReference>
<dbReference type="InterPro" id="IPR036736">
    <property type="entry name" value="ACP-like_sf"/>
</dbReference>
<keyword evidence="3" id="KW-0597">Phosphoprotein</keyword>
<comment type="caution">
    <text evidence="5">The sequence shown here is derived from an EMBL/GenBank/DDBJ whole genome shotgun (WGS) entry which is preliminary data.</text>
</comment>
<evidence type="ECO:0000313" key="6">
    <source>
        <dbReference type="Proteomes" id="UP000584867"/>
    </source>
</evidence>
<evidence type="ECO:0000256" key="1">
    <source>
        <dbReference type="ARBA" id="ARBA00001957"/>
    </source>
</evidence>
<dbReference type="CDD" id="cd05930">
    <property type="entry name" value="A_NRPS"/>
    <property type="match status" value="1"/>
</dbReference>
<name>A0A7W7ZN21_9BACT</name>
<evidence type="ECO:0000256" key="2">
    <source>
        <dbReference type="ARBA" id="ARBA00022450"/>
    </source>
</evidence>
<dbReference type="InterPro" id="IPR006162">
    <property type="entry name" value="Ppantetheine_attach_site"/>
</dbReference>
<dbReference type="PROSITE" id="PS00455">
    <property type="entry name" value="AMP_BINDING"/>
    <property type="match status" value="1"/>
</dbReference>
<dbReference type="InterPro" id="IPR025110">
    <property type="entry name" value="AMP-bd_C"/>
</dbReference>
<dbReference type="RefSeq" id="WP_184253193.1">
    <property type="nucleotide sequence ID" value="NZ_JACHIO010000003.1"/>
</dbReference>
<dbReference type="InterPro" id="IPR010071">
    <property type="entry name" value="AA_adenyl_dom"/>
</dbReference>
<dbReference type="InterPro" id="IPR045851">
    <property type="entry name" value="AMP-bd_C_sf"/>
</dbReference>
<dbReference type="GO" id="GO:0009366">
    <property type="term" value="C:enterobactin synthetase complex"/>
    <property type="evidence" value="ECO:0007669"/>
    <property type="project" value="TreeGrafter"/>
</dbReference>
<dbReference type="Pfam" id="PF13193">
    <property type="entry name" value="AMP-binding_C"/>
    <property type="match status" value="1"/>
</dbReference>
<dbReference type="GO" id="GO:0009239">
    <property type="term" value="P:enterobactin biosynthetic process"/>
    <property type="evidence" value="ECO:0007669"/>
    <property type="project" value="TreeGrafter"/>
</dbReference>
<dbReference type="Proteomes" id="UP000584867">
    <property type="component" value="Unassembled WGS sequence"/>
</dbReference>
<dbReference type="GO" id="GO:0043041">
    <property type="term" value="P:amino acid activation for nonribosomal peptide biosynthetic process"/>
    <property type="evidence" value="ECO:0007669"/>
    <property type="project" value="TreeGrafter"/>
</dbReference>
<dbReference type="Pfam" id="PF00550">
    <property type="entry name" value="PP-binding"/>
    <property type="match status" value="1"/>
</dbReference>
<dbReference type="SUPFAM" id="SSF52777">
    <property type="entry name" value="CoA-dependent acyltransferases"/>
    <property type="match status" value="2"/>
</dbReference>
<dbReference type="InterPro" id="IPR000873">
    <property type="entry name" value="AMP-dep_synth/lig_dom"/>
</dbReference>
<gene>
    <name evidence="5" type="ORF">HDF15_000952</name>
</gene>
<accession>A0A7W7ZN21</accession>
<dbReference type="PANTHER" id="PTHR45527:SF1">
    <property type="entry name" value="FATTY ACID SYNTHASE"/>
    <property type="match status" value="1"/>
</dbReference>
<dbReference type="InterPro" id="IPR001242">
    <property type="entry name" value="Condensation_dom"/>
</dbReference>
<dbReference type="Pfam" id="PF00668">
    <property type="entry name" value="Condensation"/>
    <property type="match status" value="1"/>
</dbReference>
<dbReference type="CDD" id="cd19531">
    <property type="entry name" value="LCL_NRPS-like"/>
    <property type="match status" value="1"/>
</dbReference>
<organism evidence="5 6">
    <name type="scientific">Granulicella mallensis</name>
    <dbReference type="NCBI Taxonomy" id="940614"/>
    <lineage>
        <taxon>Bacteria</taxon>
        <taxon>Pseudomonadati</taxon>
        <taxon>Acidobacteriota</taxon>
        <taxon>Terriglobia</taxon>
        <taxon>Terriglobales</taxon>
        <taxon>Acidobacteriaceae</taxon>
        <taxon>Granulicella</taxon>
    </lineage>
</organism>
<dbReference type="Pfam" id="PF00501">
    <property type="entry name" value="AMP-binding"/>
    <property type="match status" value="1"/>
</dbReference>
<dbReference type="AlphaFoldDB" id="A0A7W7ZN21"/>
<dbReference type="GO" id="GO:0005829">
    <property type="term" value="C:cytosol"/>
    <property type="evidence" value="ECO:0007669"/>
    <property type="project" value="TreeGrafter"/>
</dbReference>
<sequence>MSSVPAISELTAQAKRQLLKDLLRKRLGEEDGWFPLSPSQEALWFLWKLAEEKGTYHIAVPVGIRGPLDVAVFERCWQTLIDRHLGLRLQFAERDGKPMQRSIHNHRFVLRHIDASSWTEEQLANEMRSEYVRRIDLEASASPSVILYKRKPGEAVLLIVLHHIAGDLWSLIVTMDELRILYDAEQNGRRAELPPPAITLQHAIEWQARQLSSSAGDRLRQYWQQELQGDLPLLDLPTDRPRPLQRSFAGSMYLQTMDAELAADLQRLAADNGVTLFSALLAAYLTLLHRFSGQQTVIAGTPVAGRSRKELEPLVGDMVNMVPLRAEFDGNPTFRDLLKQMRSRVTGAIAHGDFPFSLMLPLLEQPMDRNRTPVFQTMFVLQRFQRYPDFSRSMLPTEDISPIPFAGLELIPMLFAQQEGQYDLSLEMKQDEQGRLIGGWRYSTSLFDLETIQRLAAHFVTLLRGVVSDPGLPVASYALMTPDETERFLQDGRGATRELPAEKTVCELFLKQAHLTPNAIALCVGERILTYAELEKEVDRLARRIHGLQLPPGFLMPILLPRGVEFITAILAIHRAGGAFLPMDPRHPMARTAGIVTEGGTPVVLTTAGIRTELQAELRTYPEALRCRLLTLEELPQPEPTLPDVPANGLAYVMFTSGSTGKPKGVMVEHRGMINHVLGKLQDLGITAMDRVAQTGPQSFDIVVWQCVAPLVAGASVWVFTDDEAENPHTLLERSRDNRITVLQLVPSMLTALLDEAESAATSAASLQQLRWMVPTGDAFPTVLAERWLALFPHVPLLNTYGSTECSDDQCHYALDRLEGSDLAVPVVSIGTPIANMTAYVLDGALRPVPVGVAGELYIGGAGVGRGYAGQPELTAQSFLPDPFSTTSGARLYRTRDRVRRRPDGRIDFMGRNDHVIKLQGLRIEPREIEAVMVRHPDVLQAAVLLLHDPWRQPRLTGYYTGTATSESLLRWLAEHLPQSMIPSVLCSLAQLPMNSSGKLDRKQLPEPDWGSTGQMDVIAPQTPAEQALYDIWQAVLGRSDFGTTHDFFAVGGDSIRSIQVVSRARSAQYVFQVSDIFIHRTIGALARVAKTAMPIETHELPAIQAADLATALQQVQFDEED</sequence>
<dbReference type="PROSITE" id="PS00012">
    <property type="entry name" value="PHOSPHOPANTETHEINE"/>
    <property type="match status" value="1"/>
</dbReference>
<dbReference type="InterPro" id="IPR023213">
    <property type="entry name" value="CAT-like_dom_sf"/>
</dbReference>
<dbReference type="Gene3D" id="3.30.559.30">
    <property type="entry name" value="Nonribosomal peptide synthetase, condensation domain"/>
    <property type="match status" value="1"/>
</dbReference>
<dbReference type="SUPFAM" id="SSF56801">
    <property type="entry name" value="Acetyl-CoA synthetase-like"/>
    <property type="match status" value="1"/>
</dbReference>
<dbReference type="InterPro" id="IPR009081">
    <property type="entry name" value="PP-bd_ACP"/>
</dbReference>
<dbReference type="GO" id="GO:0047527">
    <property type="term" value="F:2,3-dihydroxybenzoate-serine ligase activity"/>
    <property type="evidence" value="ECO:0007669"/>
    <property type="project" value="TreeGrafter"/>
</dbReference>
<dbReference type="Gene3D" id="3.30.559.10">
    <property type="entry name" value="Chloramphenicol acetyltransferase-like domain"/>
    <property type="match status" value="1"/>
</dbReference>
<dbReference type="Gene3D" id="3.30.300.30">
    <property type="match status" value="1"/>
</dbReference>
<dbReference type="InterPro" id="IPR042099">
    <property type="entry name" value="ANL_N_sf"/>
</dbReference>
<dbReference type="SUPFAM" id="SSF47336">
    <property type="entry name" value="ACP-like"/>
    <property type="match status" value="1"/>
</dbReference>
<protein>
    <submittedName>
        <fullName evidence="5">Amino acid adenylation domain-containing protein</fullName>
    </submittedName>
</protein>
<proteinExistence type="predicted"/>
<reference evidence="5 6" key="1">
    <citation type="submission" date="2020-08" db="EMBL/GenBank/DDBJ databases">
        <title>Genomic Encyclopedia of Type Strains, Phase IV (KMG-V): Genome sequencing to study the core and pangenomes of soil and plant-associated prokaryotes.</title>
        <authorList>
            <person name="Whitman W."/>
        </authorList>
    </citation>
    <scope>NUCLEOTIDE SEQUENCE [LARGE SCALE GENOMIC DNA]</scope>
    <source>
        <strain evidence="5 6">X5P3</strain>
    </source>
</reference>
<feature type="domain" description="Carrier" evidence="4">
    <location>
        <begin position="1020"/>
        <end position="1094"/>
    </location>
</feature>
<dbReference type="FunFam" id="2.30.38.10:FF:000001">
    <property type="entry name" value="Non-ribosomal peptide synthetase PvdI"/>
    <property type="match status" value="1"/>
</dbReference>